<dbReference type="Gene3D" id="3.40.109.10">
    <property type="entry name" value="NADH Oxidase"/>
    <property type="match status" value="1"/>
</dbReference>
<dbReference type="Pfam" id="PF00881">
    <property type="entry name" value="Nitroreductase"/>
    <property type="match status" value="1"/>
</dbReference>
<dbReference type="PANTHER" id="PTHR43745">
    <property type="entry name" value="NITROREDUCTASE MJ1384-RELATED"/>
    <property type="match status" value="1"/>
</dbReference>
<dbReference type="RefSeq" id="WP_138048766.1">
    <property type="nucleotide sequence ID" value="NZ_VBZC01000045.1"/>
</dbReference>
<dbReference type="PANTHER" id="PTHR43745:SF2">
    <property type="entry name" value="NITROREDUCTASE MJ1384-RELATED"/>
    <property type="match status" value="1"/>
</dbReference>
<dbReference type="CDD" id="cd02142">
    <property type="entry name" value="McbC_SagB-like_oxidoreductase"/>
    <property type="match status" value="1"/>
</dbReference>
<feature type="domain" description="Cyanobactin oxidase ThcOx second" evidence="2">
    <location>
        <begin position="111"/>
        <end position="206"/>
    </location>
</feature>
<organism evidence="3 4">
    <name type="scientific">Streptomyces montanus</name>
    <dbReference type="NCBI Taxonomy" id="2580423"/>
    <lineage>
        <taxon>Bacteria</taxon>
        <taxon>Bacillati</taxon>
        <taxon>Actinomycetota</taxon>
        <taxon>Actinomycetes</taxon>
        <taxon>Kitasatosporales</taxon>
        <taxon>Streptomycetaceae</taxon>
        <taxon>Streptomyces</taxon>
    </lineage>
</organism>
<dbReference type="Pfam" id="PF22767">
    <property type="entry name" value="ThcOx"/>
    <property type="match status" value="1"/>
</dbReference>
<proteinExistence type="predicted"/>
<gene>
    <name evidence="3" type="ORF">FE633_32525</name>
</gene>
<dbReference type="InterPro" id="IPR020051">
    <property type="entry name" value="SagB-type_dehydrogenase"/>
</dbReference>
<dbReference type="EMBL" id="VBZC01000045">
    <property type="protein sequence ID" value="TLS42105.1"/>
    <property type="molecule type" value="Genomic_DNA"/>
</dbReference>
<sequence length="457" mass="49702">MTALRRLYRLTEGVRCLTSGSGATALLRWPHAEEVGRLSAQEHAVLRELVEDRSPEELAALCPADSTASLLKTLVGGGWVATTVLCGERMLYGTQARWPPRPSPVPGRPRRLSRFVSLRQDGDGVLVSSPIASRTLRIVDTRLLETVVTAGAAEDPQGFPAEAARWLLTDLDDAGLLATAEETGELRGAQWSPHELAFHHDSRLRRDHRMGEDFGGTYWATDRFDPPPSRHPVWGTSDLSLAHPDLERLHAQDPPLSVVMEGRRSVRSYDEDDPLTVEELGEFLFRTARVRATGQDTGLEVSDRPWPAGGAAHELEVYPLVHNVRGLSPGLYHYDPHEHGLCPVPATATALRWLMTSSAAGMTGSATPQVLFVIATRYGRLAWKYQAMSYALTLKHVGVLQQTMYLAATAMGLAPCALGVGDADAFTAATGLDALEETSVGEFALGRPASPEDGRRV</sequence>
<comment type="caution">
    <text evidence="3">The sequence shown here is derived from an EMBL/GenBank/DDBJ whole genome shotgun (WGS) entry which is preliminary data.</text>
</comment>
<dbReference type="InterPro" id="IPR029479">
    <property type="entry name" value="Nitroreductase"/>
</dbReference>
<accession>A0A5R9FRC5</accession>
<name>A0A5R9FRC5_9ACTN</name>
<dbReference type="InterPro" id="IPR054488">
    <property type="entry name" value="ThcOx_dom2"/>
</dbReference>
<dbReference type="InterPro" id="IPR052544">
    <property type="entry name" value="Bacteriocin_Proc_Enz"/>
</dbReference>
<dbReference type="NCBIfam" id="TIGR03605">
    <property type="entry name" value="antibiot_sagB"/>
    <property type="match status" value="1"/>
</dbReference>
<dbReference type="GO" id="GO:0016491">
    <property type="term" value="F:oxidoreductase activity"/>
    <property type="evidence" value="ECO:0007669"/>
    <property type="project" value="InterPro"/>
</dbReference>
<evidence type="ECO:0000259" key="2">
    <source>
        <dbReference type="Pfam" id="PF22767"/>
    </source>
</evidence>
<reference evidence="3 4" key="1">
    <citation type="submission" date="2019-05" db="EMBL/GenBank/DDBJ databases">
        <title>Streptomyces sp. NEAU-C151, a novel actinomycete isolated from soil.</title>
        <authorList>
            <person name="Han L."/>
            <person name="Jiang H."/>
        </authorList>
    </citation>
    <scope>NUCLEOTIDE SEQUENCE [LARGE SCALE GENOMIC DNA]</scope>
    <source>
        <strain evidence="3 4">NEAU-C151</strain>
    </source>
</reference>
<dbReference type="SUPFAM" id="SSF55469">
    <property type="entry name" value="FMN-dependent nitroreductase-like"/>
    <property type="match status" value="1"/>
</dbReference>
<evidence type="ECO:0000259" key="1">
    <source>
        <dbReference type="Pfam" id="PF00881"/>
    </source>
</evidence>
<dbReference type="Proteomes" id="UP000305906">
    <property type="component" value="Unassembled WGS sequence"/>
</dbReference>
<dbReference type="AlphaFoldDB" id="A0A5R9FRC5"/>
<feature type="domain" description="Nitroreductase" evidence="1">
    <location>
        <begin position="261"/>
        <end position="446"/>
    </location>
</feature>
<evidence type="ECO:0000313" key="4">
    <source>
        <dbReference type="Proteomes" id="UP000305906"/>
    </source>
</evidence>
<dbReference type="InterPro" id="IPR000415">
    <property type="entry name" value="Nitroreductase-like"/>
</dbReference>
<keyword evidence="4" id="KW-1185">Reference proteome</keyword>
<protein>
    <submittedName>
        <fullName evidence="3">SagB/ThcOx family dehydrogenase</fullName>
    </submittedName>
</protein>
<evidence type="ECO:0000313" key="3">
    <source>
        <dbReference type="EMBL" id="TLS42105.1"/>
    </source>
</evidence>